<evidence type="ECO:0000313" key="4">
    <source>
        <dbReference type="Proteomes" id="UP000604046"/>
    </source>
</evidence>
<reference evidence="3" key="1">
    <citation type="submission" date="2021-02" db="EMBL/GenBank/DDBJ databases">
        <authorList>
            <person name="Dougan E. K."/>
            <person name="Rhodes N."/>
            <person name="Thang M."/>
            <person name="Chan C."/>
        </authorList>
    </citation>
    <scope>NUCLEOTIDE SEQUENCE</scope>
</reference>
<keyword evidence="4" id="KW-1185">Reference proteome</keyword>
<organism evidence="3 4">
    <name type="scientific">Symbiodinium natans</name>
    <dbReference type="NCBI Taxonomy" id="878477"/>
    <lineage>
        <taxon>Eukaryota</taxon>
        <taxon>Sar</taxon>
        <taxon>Alveolata</taxon>
        <taxon>Dinophyceae</taxon>
        <taxon>Suessiales</taxon>
        <taxon>Symbiodiniaceae</taxon>
        <taxon>Symbiodinium</taxon>
    </lineage>
</organism>
<keyword evidence="2" id="KW-1133">Transmembrane helix</keyword>
<gene>
    <name evidence="3" type="ORF">SNAT2548_LOCUS24093</name>
</gene>
<feature type="transmembrane region" description="Helical" evidence="2">
    <location>
        <begin position="63"/>
        <end position="85"/>
    </location>
</feature>
<sequence>MSDGHSDGPANGVNTTSSTSTSTSSARLPSATATPLAWREMELLEPTAESEGLERGALIGDDIFLSWGGFAILAAVLLAGGIWRIRRRRRVNPREPQVLGRLLDEVEGQELVPATANGYGTS</sequence>
<feature type="region of interest" description="Disordered" evidence="1">
    <location>
        <begin position="1"/>
        <end position="34"/>
    </location>
</feature>
<evidence type="ECO:0000256" key="1">
    <source>
        <dbReference type="SAM" id="MobiDB-lite"/>
    </source>
</evidence>
<keyword evidence="2" id="KW-0472">Membrane</keyword>
<dbReference type="Proteomes" id="UP000604046">
    <property type="component" value="Unassembled WGS sequence"/>
</dbReference>
<evidence type="ECO:0000313" key="3">
    <source>
        <dbReference type="EMBL" id="CAE7443065.1"/>
    </source>
</evidence>
<dbReference type="EMBL" id="CAJNDS010002346">
    <property type="protein sequence ID" value="CAE7443065.1"/>
    <property type="molecule type" value="Genomic_DNA"/>
</dbReference>
<name>A0A812RKE1_9DINO</name>
<protein>
    <submittedName>
        <fullName evidence="3">Uncharacterized protein</fullName>
    </submittedName>
</protein>
<comment type="caution">
    <text evidence="3">The sequence shown here is derived from an EMBL/GenBank/DDBJ whole genome shotgun (WGS) entry which is preliminary data.</text>
</comment>
<feature type="compositionally biased region" description="Low complexity" evidence="1">
    <location>
        <begin position="15"/>
        <end position="34"/>
    </location>
</feature>
<proteinExistence type="predicted"/>
<dbReference type="AlphaFoldDB" id="A0A812RKE1"/>
<keyword evidence="2" id="KW-0812">Transmembrane</keyword>
<evidence type="ECO:0000256" key="2">
    <source>
        <dbReference type="SAM" id="Phobius"/>
    </source>
</evidence>
<accession>A0A812RKE1</accession>